<protein>
    <recommendedName>
        <fullName evidence="3">Zn(2)-C6 fungal-type domain-containing protein</fullName>
    </recommendedName>
</protein>
<dbReference type="EMBL" id="ML978745">
    <property type="protein sequence ID" value="KAF2084138.1"/>
    <property type="molecule type" value="Genomic_DNA"/>
</dbReference>
<feature type="compositionally biased region" description="Polar residues" evidence="2">
    <location>
        <begin position="245"/>
        <end position="260"/>
    </location>
</feature>
<feature type="compositionally biased region" description="Polar residues" evidence="2">
    <location>
        <begin position="79"/>
        <end position="91"/>
    </location>
</feature>
<dbReference type="PROSITE" id="PS50048">
    <property type="entry name" value="ZN2_CY6_FUNGAL_2"/>
    <property type="match status" value="1"/>
</dbReference>
<dbReference type="SMART" id="SM00066">
    <property type="entry name" value="GAL4"/>
    <property type="match status" value="1"/>
</dbReference>
<organism evidence="4 5">
    <name type="scientific">Saccharata proteae CBS 121410</name>
    <dbReference type="NCBI Taxonomy" id="1314787"/>
    <lineage>
        <taxon>Eukaryota</taxon>
        <taxon>Fungi</taxon>
        <taxon>Dikarya</taxon>
        <taxon>Ascomycota</taxon>
        <taxon>Pezizomycotina</taxon>
        <taxon>Dothideomycetes</taxon>
        <taxon>Dothideomycetes incertae sedis</taxon>
        <taxon>Botryosphaeriales</taxon>
        <taxon>Saccharataceae</taxon>
        <taxon>Saccharata</taxon>
    </lineage>
</organism>
<dbReference type="PANTHER" id="PTHR35392">
    <property type="entry name" value="ZN(II)2CYS6 TRANSCRIPTION FACTOR (EUROFUNG)-RELATED-RELATED"/>
    <property type="match status" value="1"/>
</dbReference>
<dbReference type="GO" id="GO:0000981">
    <property type="term" value="F:DNA-binding transcription factor activity, RNA polymerase II-specific"/>
    <property type="evidence" value="ECO:0007669"/>
    <property type="project" value="InterPro"/>
</dbReference>
<dbReference type="InterPro" id="IPR001138">
    <property type="entry name" value="Zn2Cys6_DnaBD"/>
</dbReference>
<name>A0A9P4HP64_9PEZI</name>
<dbReference type="SUPFAM" id="SSF57701">
    <property type="entry name" value="Zn2/Cys6 DNA-binding domain"/>
    <property type="match status" value="1"/>
</dbReference>
<feature type="compositionally biased region" description="Basic and acidic residues" evidence="2">
    <location>
        <begin position="95"/>
        <end position="105"/>
    </location>
</feature>
<keyword evidence="5" id="KW-1185">Reference proteome</keyword>
<dbReference type="CDD" id="cd00067">
    <property type="entry name" value="GAL4"/>
    <property type="match status" value="1"/>
</dbReference>
<reference evidence="4" key="1">
    <citation type="journal article" date="2020" name="Stud. Mycol.">
        <title>101 Dothideomycetes genomes: a test case for predicting lifestyles and emergence of pathogens.</title>
        <authorList>
            <person name="Haridas S."/>
            <person name="Albert R."/>
            <person name="Binder M."/>
            <person name="Bloem J."/>
            <person name="Labutti K."/>
            <person name="Salamov A."/>
            <person name="Andreopoulos B."/>
            <person name="Baker S."/>
            <person name="Barry K."/>
            <person name="Bills G."/>
            <person name="Bluhm B."/>
            <person name="Cannon C."/>
            <person name="Castanera R."/>
            <person name="Culley D."/>
            <person name="Daum C."/>
            <person name="Ezra D."/>
            <person name="Gonzalez J."/>
            <person name="Henrissat B."/>
            <person name="Kuo A."/>
            <person name="Liang C."/>
            <person name="Lipzen A."/>
            <person name="Lutzoni F."/>
            <person name="Magnuson J."/>
            <person name="Mondo S."/>
            <person name="Nolan M."/>
            <person name="Ohm R."/>
            <person name="Pangilinan J."/>
            <person name="Park H.-J."/>
            <person name="Ramirez L."/>
            <person name="Alfaro M."/>
            <person name="Sun H."/>
            <person name="Tritt A."/>
            <person name="Yoshinaga Y."/>
            <person name="Zwiers L.-H."/>
            <person name="Turgeon B."/>
            <person name="Goodwin S."/>
            <person name="Spatafora J."/>
            <person name="Crous P."/>
            <person name="Grigoriev I."/>
        </authorList>
    </citation>
    <scope>NUCLEOTIDE SEQUENCE</scope>
    <source>
        <strain evidence="4">CBS 121410</strain>
    </source>
</reference>
<feature type="compositionally biased region" description="Polar residues" evidence="2">
    <location>
        <begin position="1"/>
        <end position="11"/>
    </location>
</feature>
<dbReference type="InterPro" id="IPR052973">
    <property type="entry name" value="Fungal_sec-metab_reg_TF"/>
</dbReference>
<gene>
    <name evidence="4" type="ORF">K490DRAFT_69062</name>
</gene>
<evidence type="ECO:0000256" key="1">
    <source>
        <dbReference type="ARBA" id="ARBA00023242"/>
    </source>
</evidence>
<evidence type="ECO:0000259" key="3">
    <source>
        <dbReference type="PROSITE" id="PS50048"/>
    </source>
</evidence>
<feature type="region of interest" description="Disordered" evidence="2">
    <location>
        <begin position="1"/>
        <end position="192"/>
    </location>
</feature>
<dbReference type="GO" id="GO:0008270">
    <property type="term" value="F:zinc ion binding"/>
    <property type="evidence" value="ECO:0007669"/>
    <property type="project" value="InterPro"/>
</dbReference>
<feature type="compositionally biased region" description="Polar residues" evidence="2">
    <location>
        <begin position="111"/>
        <end position="120"/>
    </location>
</feature>
<dbReference type="AlphaFoldDB" id="A0A9P4HP64"/>
<proteinExistence type="predicted"/>
<feature type="compositionally biased region" description="Polar residues" evidence="2">
    <location>
        <begin position="29"/>
        <end position="48"/>
    </location>
</feature>
<dbReference type="Pfam" id="PF00172">
    <property type="entry name" value="Zn_clus"/>
    <property type="match status" value="1"/>
</dbReference>
<feature type="compositionally biased region" description="Pro residues" evidence="2">
    <location>
        <begin position="66"/>
        <end position="78"/>
    </location>
</feature>
<accession>A0A9P4HP64</accession>
<sequence>MYPTSTNTNEPMWTDPYFAPSQPLDCSLGTGQPPSALSDYGSDSTTSGWGWPDPYRSSIPSDAFLDPPPTSPAVPPQPQCQLPHTTLSTQPVPAERCHPAIEQRQPRHRSLSISHTQRARTASLPEPSSPTSPASVKGGAAPDSAKSNNLGWVHCHPSSGKLVTSGNGVDAINSGRKARGRKKPLTPEQKSKAAMMRIVKACENCRRRKERCDPGTPCKSCVDHFRTDLVRHPCRGKVSEDLSGSPASNRRSDFSGSSVMPSWEAFESDRWRLR</sequence>
<evidence type="ECO:0000313" key="4">
    <source>
        <dbReference type="EMBL" id="KAF2084138.1"/>
    </source>
</evidence>
<feature type="region of interest" description="Disordered" evidence="2">
    <location>
        <begin position="236"/>
        <end position="274"/>
    </location>
</feature>
<feature type="domain" description="Zn(2)-C6 fungal-type" evidence="3">
    <location>
        <begin position="201"/>
        <end position="234"/>
    </location>
</feature>
<dbReference type="InterPro" id="IPR036864">
    <property type="entry name" value="Zn2-C6_fun-type_DNA-bd_sf"/>
</dbReference>
<evidence type="ECO:0000256" key="2">
    <source>
        <dbReference type="SAM" id="MobiDB-lite"/>
    </source>
</evidence>
<keyword evidence="1" id="KW-0539">Nucleus</keyword>
<evidence type="ECO:0000313" key="5">
    <source>
        <dbReference type="Proteomes" id="UP000799776"/>
    </source>
</evidence>
<dbReference type="Gene3D" id="4.10.240.10">
    <property type="entry name" value="Zn(2)-C6 fungal-type DNA-binding domain"/>
    <property type="match status" value="1"/>
</dbReference>
<dbReference type="Proteomes" id="UP000799776">
    <property type="component" value="Unassembled WGS sequence"/>
</dbReference>
<comment type="caution">
    <text evidence="4">The sequence shown here is derived from an EMBL/GenBank/DDBJ whole genome shotgun (WGS) entry which is preliminary data.</text>
</comment>
<dbReference type="OrthoDB" id="3921198at2759"/>